<evidence type="ECO:0000313" key="8">
    <source>
        <dbReference type="Proteomes" id="UP000009282"/>
    </source>
</evidence>
<feature type="transmembrane region" description="Helical" evidence="5">
    <location>
        <begin position="231"/>
        <end position="251"/>
    </location>
</feature>
<dbReference type="InterPro" id="IPR000160">
    <property type="entry name" value="GGDEF_dom"/>
</dbReference>
<dbReference type="CDD" id="cd01949">
    <property type="entry name" value="GGDEF"/>
    <property type="match status" value="1"/>
</dbReference>
<dbReference type="STRING" id="1085623.GNIT_0515"/>
<feature type="transmembrane region" description="Helical" evidence="5">
    <location>
        <begin position="266"/>
        <end position="287"/>
    </location>
</feature>
<dbReference type="HOGENOM" id="CLU_000445_105_4_6"/>
<feature type="transmembrane region" description="Helical" evidence="5">
    <location>
        <begin position="325"/>
        <end position="345"/>
    </location>
</feature>
<evidence type="ECO:0000256" key="2">
    <source>
        <dbReference type="ARBA" id="ARBA00012528"/>
    </source>
</evidence>
<keyword evidence="5" id="KW-1133">Transmembrane helix</keyword>
<gene>
    <name evidence="7" type="ordered locus">GNIT_0515</name>
</gene>
<proteinExistence type="predicted"/>
<feature type="transmembrane region" description="Helical" evidence="5">
    <location>
        <begin position="203"/>
        <end position="224"/>
    </location>
</feature>
<evidence type="ECO:0000256" key="5">
    <source>
        <dbReference type="SAM" id="Phobius"/>
    </source>
</evidence>
<dbReference type="InterPro" id="IPR029787">
    <property type="entry name" value="Nucleotide_cyclase"/>
</dbReference>
<dbReference type="Pfam" id="PF07695">
    <property type="entry name" value="7TMR-DISM_7TM"/>
    <property type="match status" value="1"/>
</dbReference>
<dbReference type="Proteomes" id="UP000009282">
    <property type="component" value="Chromosome"/>
</dbReference>
<feature type="transmembrane region" description="Helical" evidence="5">
    <location>
        <begin position="357"/>
        <end position="378"/>
    </location>
</feature>
<evidence type="ECO:0000313" key="7">
    <source>
        <dbReference type="EMBL" id="AEP28669.1"/>
    </source>
</evidence>
<dbReference type="PROSITE" id="PS50887">
    <property type="entry name" value="GGDEF"/>
    <property type="match status" value="1"/>
</dbReference>
<name>G4QJK9_GLANF</name>
<feature type="coiled-coil region" evidence="4">
    <location>
        <begin position="424"/>
        <end position="476"/>
    </location>
</feature>
<keyword evidence="4" id="KW-0175">Coiled coil</keyword>
<keyword evidence="5" id="KW-0812">Transmembrane</keyword>
<evidence type="ECO:0000256" key="3">
    <source>
        <dbReference type="ARBA" id="ARBA00034247"/>
    </source>
</evidence>
<feature type="transmembrane region" description="Helical" evidence="5">
    <location>
        <begin position="26"/>
        <end position="45"/>
    </location>
</feature>
<evidence type="ECO:0000256" key="1">
    <source>
        <dbReference type="ARBA" id="ARBA00001946"/>
    </source>
</evidence>
<feature type="transmembrane region" description="Helical" evidence="5">
    <location>
        <begin position="299"/>
        <end position="319"/>
    </location>
</feature>
<comment type="cofactor">
    <cofactor evidence="1">
        <name>Mg(2+)</name>
        <dbReference type="ChEBI" id="CHEBI:18420"/>
    </cofactor>
</comment>
<dbReference type="Pfam" id="PF00990">
    <property type="entry name" value="GGDEF"/>
    <property type="match status" value="1"/>
</dbReference>
<dbReference type="eggNOG" id="COG3706">
    <property type="taxonomic scope" value="Bacteria"/>
</dbReference>
<keyword evidence="5" id="KW-0472">Membrane</keyword>
<reference evidence="7 8" key="1">
    <citation type="journal article" date="2011" name="J. Bacteriol.">
        <title>Complete genome sequence of seawater bacterium Glaciecola nitratireducens FR1064T.</title>
        <authorList>
            <person name="Bian F."/>
            <person name="Qin Q.L."/>
            <person name="Xie B.B."/>
            <person name="Shu Y.L."/>
            <person name="Zhang X.Y."/>
            <person name="Yu Y."/>
            <person name="Chen B."/>
            <person name="Chen X.L."/>
            <person name="Zhou B.C."/>
            <person name="Zhang Y.Z."/>
        </authorList>
    </citation>
    <scope>NUCLEOTIDE SEQUENCE [LARGE SCALE GENOMIC DNA]</scope>
    <source>
        <strain evidence="8">JCM 12485 / KCTC 12276 / FR1064</strain>
    </source>
</reference>
<dbReference type="OrthoDB" id="5289013at2"/>
<dbReference type="PANTHER" id="PTHR45138">
    <property type="entry name" value="REGULATORY COMPONENTS OF SENSORY TRANSDUCTION SYSTEM"/>
    <property type="match status" value="1"/>
</dbReference>
<dbReference type="InterPro" id="IPR050469">
    <property type="entry name" value="Diguanylate_Cyclase"/>
</dbReference>
<dbReference type="GO" id="GO:0052621">
    <property type="term" value="F:diguanylate cyclase activity"/>
    <property type="evidence" value="ECO:0007669"/>
    <property type="project" value="UniProtKB-EC"/>
</dbReference>
<sequence length="641" mass="71784">MEKRTANVIDATHSNAKDVSDRGGKWVAVLIALIGIILFTLALTFSEQTEESLINNKAQLHIASSDKDDINTVMQLEELEWEPINGSSFAFSSKAHWFSVDIPLSTNEDSRLIEVSYSNLDFLDLWFVDKSQGQALILSQFKTGDNYPFSQRLIRHDQLVFPVPNSASVVSLYLRVETQGRINVPIKLWQEEEYIQFIASHRVFTGIFYGFMTAMALISLFLFVTSRSISTLLYTGIVLCLSFALASSQGLGYRFLWPESVLFQEYAVLFFAASAVLLSSAFAAEILEIKSTFKKLYRFFIIFGIIVTVYIGLIFILPFSVMVPTLALIAAIGLFLLFGSTIYIGSKGNSVASYLSAAWCSLLLGGLLGLADSLVWISPSLDPSYLMMVGAVIAALFMALGLAERFNKQRLAAKRVHLKTVENKQKAKQAKDQLLRLQIEAKEKLEQAVRERNYELAIAIRELNEANQELERKTSIDALTGVASRRLYDKKVLAEARRSRREKTPLAIAMIDIDHFKVVNDTHGHQCGDAALKHFAAILQECIKRPTDTICRYGGEEFVVILPNTDLEGARILMENLRSSTEKSQFDCEGKTIQFTISVGVSTRVIVNESEYELLHAFSDKLLYKAKEAGRNQVMSAEFSH</sequence>
<dbReference type="AlphaFoldDB" id="G4QJK9"/>
<dbReference type="EC" id="2.7.7.65" evidence="2"/>
<dbReference type="Pfam" id="PF07696">
    <property type="entry name" value="7TMR-DISMED2"/>
    <property type="match status" value="1"/>
</dbReference>
<dbReference type="SUPFAM" id="SSF55073">
    <property type="entry name" value="Nucleotide cyclase"/>
    <property type="match status" value="1"/>
</dbReference>
<dbReference type="InterPro" id="IPR011623">
    <property type="entry name" value="7TMR_DISM_rcpt_extracell_dom1"/>
</dbReference>
<dbReference type="Gene3D" id="3.30.70.270">
    <property type="match status" value="1"/>
</dbReference>
<accession>G4QJK9</accession>
<organism evidence="7 8">
    <name type="scientific">Glaciecola nitratireducens (strain JCM 12485 / KCTC 12276 / FR1064)</name>
    <dbReference type="NCBI Taxonomy" id="1085623"/>
    <lineage>
        <taxon>Bacteria</taxon>
        <taxon>Pseudomonadati</taxon>
        <taxon>Pseudomonadota</taxon>
        <taxon>Gammaproteobacteria</taxon>
        <taxon>Alteromonadales</taxon>
        <taxon>Alteromonadaceae</taxon>
        <taxon>Brumicola</taxon>
    </lineage>
</organism>
<keyword evidence="8" id="KW-1185">Reference proteome</keyword>
<protein>
    <recommendedName>
        <fullName evidence="2">diguanylate cyclase</fullName>
        <ecNumber evidence="2">2.7.7.65</ecNumber>
    </recommendedName>
</protein>
<dbReference type="InterPro" id="IPR011622">
    <property type="entry name" value="7TMR_DISM_rcpt_extracell_dom2"/>
</dbReference>
<feature type="transmembrane region" description="Helical" evidence="5">
    <location>
        <begin position="384"/>
        <end position="403"/>
    </location>
</feature>
<evidence type="ECO:0000259" key="6">
    <source>
        <dbReference type="PROSITE" id="PS50887"/>
    </source>
</evidence>
<feature type="domain" description="GGDEF" evidence="6">
    <location>
        <begin position="504"/>
        <end position="639"/>
    </location>
</feature>
<dbReference type="FunFam" id="3.30.70.270:FF:000001">
    <property type="entry name" value="Diguanylate cyclase domain protein"/>
    <property type="match status" value="1"/>
</dbReference>
<dbReference type="SMART" id="SM00267">
    <property type="entry name" value="GGDEF"/>
    <property type="match status" value="1"/>
</dbReference>
<comment type="catalytic activity">
    <reaction evidence="3">
        <text>2 GTP = 3',3'-c-di-GMP + 2 diphosphate</text>
        <dbReference type="Rhea" id="RHEA:24898"/>
        <dbReference type="ChEBI" id="CHEBI:33019"/>
        <dbReference type="ChEBI" id="CHEBI:37565"/>
        <dbReference type="ChEBI" id="CHEBI:58805"/>
        <dbReference type="EC" id="2.7.7.65"/>
    </reaction>
</comment>
<dbReference type="KEGG" id="gni:GNIT_0515"/>
<dbReference type="Gene3D" id="2.60.40.2380">
    <property type="match status" value="1"/>
</dbReference>
<dbReference type="EMBL" id="CP003060">
    <property type="protein sequence ID" value="AEP28669.1"/>
    <property type="molecule type" value="Genomic_DNA"/>
</dbReference>
<evidence type="ECO:0000256" key="4">
    <source>
        <dbReference type="SAM" id="Coils"/>
    </source>
</evidence>
<dbReference type="InterPro" id="IPR043128">
    <property type="entry name" value="Rev_trsase/Diguanyl_cyclase"/>
</dbReference>
<dbReference type="PANTHER" id="PTHR45138:SF9">
    <property type="entry name" value="DIGUANYLATE CYCLASE DGCM-RELATED"/>
    <property type="match status" value="1"/>
</dbReference>
<dbReference type="NCBIfam" id="TIGR00254">
    <property type="entry name" value="GGDEF"/>
    <property type="match status" value="1"/>
</dbReference>
<dbReference type="RefSeq" id="WP_014107546.1">
    <property type="nucleotide sequence ID" value="NC_016041.1"/>
</dbReference>